<keyword evidence="3" id="KW-1185">Reference proteome</keyword>
<dbReference type="RefSeq" id="WP_140466830.1">
    <property type="nucleotide sequence ID" value="NZ_RCYZ01000004.1"/>
</dbReference>
<organism evidence="2 3">
    <name type="scientific">Hymenobacter nivis</name>
    <dbReference type="NCBI Taxonomy" id="1850093"/>
    <lineage>
        <taxon>Bacteria</taxon>
        <taxon>Pseudomonadati</taxon>
        <taxon>Bacteroidota</taxon>
        <taxon>Cytophagia</taxon>
        <taxon>Cytophagales</taxon>
        <taxon>Hymenobacteraceae</taxon>
        <taxon>Hymenobacter</taxon>
    </lineage>
</organism>
<dbReference type="AlphaFoldDB" id="A0A502GY03"/>
<dbReference type="Proteomes" id="UP000317646">
    <property type="component" value="Unassembled WGS sequence"/>
</dbReference>
<accession>A0A502GY03</accession>
<feature type="region of interest" description="Disordered" evidence="1">
    <location>
        <begin position="202"/>
        <end position="226"/>
    </location>
</feature>
<sequence>MREAYLTGGPPAPAEAELADVNLTKVKISRKDSTLYAEYSEGESNGFAEKTALHHRPVHADLEAAFARVVPHFLLLLEMLPGVQQGEEWLKKDSLAFRYLLEDGKLHEFPELADFAVTGYSYSNNGGVVVLGRKTLRSGKVVNLTTPHEVLDPDPITGMEYEHLFSLSSELGACDKQVRQYLAGKSAPYVQQQELELDFDATDGSTLAPNTTRPSGGKNAAANDLF</sequence>
<evidence type="ECO:0000313" key="3">
    <source>
        <dbReference type="Proteomes" id="UP000317646"/>
    </source>
</evidence>
<proteinExistence type="predicted"/>
<evidence type="ECO:0000256" key="1">
    <source>
        <dbReference type="SAM" id="MobiDB-lite"/>
    </source>
</evidence>
<protein>
    <submittedName>
        <fullName evidence="2">Uncharacterized protein</fullName>
    </submittedName>
</protein>
<name>A0A502GY03_9BACT</name>
<dbReference type="EMBL" id="RCYZ01000004">
    <property type="protein sequence ID" value="TPG66090.1"/>
    <property type="molecule type" value="Genomic_DNA"/>
</dbReference>
<evidence type="ECO:0000313" key="2">
    <source>
        <dbReference type="EMBL" id="TPG66090.1"/>
    </source>
</evidence>
<reference evidence="2 3" key="1">
    <citation type="journal article" date="2019" name="Environ. Microbiol.">
        <title>Species interactions and distinct microbial communities in high Arctic permafrost affected cryosols are associated with the CH4 and CO2 gas fluxes.</title>
        <authorList>
            <person name="Altshuler I."/>
            <person name="Hamel J."/>
            <person name="Turney S."/>
            <person name="Magnuson E."/>
            <person name="Levesque R."/>
            <person name="Greer C."/>
            <person name="Whyte L.G."/>
        </authorList>
    </citation>
    <scope>NUCLEOTIDE SEQUENCE [LARGE SCALE GENOMIC DNA]</scope>
    <source>
        <strain evidence="2 3">S9.2P</strain>
    </source>
</reference>
<dbReference type="OrthoDB" id="878213at2"/>
<gene>
    <name evidence="2" type="ORF">EAH73_12025</name>
</gene>
<feature type="compositionally biased region" description="Polar residues" evidence="1">
    <location>
        <begin position="203"/>
        <end position="214"/>
    </location>
</feature>
<comment type="caution">
    <text evidence="2">The sequence shown here is derived from an EMBL/GenBank/DDBJ whole genome shotgun (WGS) entry which is preliminary data.</text>
</comment>